<gene>
    <name evidence="2" type="ORF">CALCODRAFT_364234</name>
</gene>
<dbReference type="Proteomes" id="UP000076842">
    <property type="component" value="Unassembled WGS sequence"/>
</dbReference>
<keyword evidence="3" id="KW-1185">Reference proteome</keyword>
<reference evidence="2 3" key="1">
    <citation type="journal article" date="2016" name="Mol. Biol. Evol.">
        <title>Comparative Genomics of Early-Diverging Mushroom-Forming Fungi Provides Insights into the Origins of Lignocellulose Decay Capabilities.</title>
        <authorList>
            <person name="Nagy L.G."/>
            <person name="Riley R."/>
            <person name="Tritt A."/>
            <person name="Adam C."/>
            <person name="Daum C."/>
            <person name="Floudas D."/>
            <person name="Sun H."/>
            <person name="Yadav J.S."/>
            <person name="Pangilinan J."/>
            <person name="Larsson K.H."/>
            <person name="Matsuura K."/>
            <person name="Barry K."/>
            <person name="Labutti K."/>
            <person name="Kuo R."/>
            <person name="Ohm R.A."/>
            <person name="Bhattacharya S.S."/>
            <person name="Shirouzu T."/>
            <person name="Yoshinaga Y."/>
            <person name="Martin F.M."/>
            <person name="Grigoriev I.V."/>
            <person name="Hibbett D.S."/>
        </authorList>
    </citation>
    <scope>NUCLEOTIDE SEQUENCE [LARGE SCALE GENOMIC DNA]</scope>
    <source>
        <strain evidence="2 3">HHB12733</strain>
    </source>
</reference>
<evidence type="ECO:0000313" key="2">
    <source>
        <dbReference type="EMBL" id="KZT61517.1"/>
    </source>
</evidence>
<feature type="compositionally biased region" description="Pro residues" evidence="1">
    <location>
        <begin position="95"/>
        <end position="105"/>
    </location>
</feature>
<evidence type="ECO:0000256" key="1">
    <source>
        <dbReference type="SAM" id="MobiDB-lite"/>
    </source>
</evidence>
<name>A0A165J8L8_9BASI</name>
<sequence length="207" mass="22054">MIVLRVSPVQSGPVLPQPRCKSPRGHKGEPTHTVQCSTVQYSAVQYTARTRRPRCVSRWLIISIMLHPRPLPRPQLPTEDRGGGTEDRGGGPGCMPMPMPRPRPMPRGAARHSLPPSVRTDEHSDTRLAPQPRNPLCRVGVGVGAGVGDGVRVGGQRAPPHAEKAEQAESGAVLARATGGRSDGGIDRSMESTPGWGVDTAPARRSS</sequence>
<feature type="region of interest" description="Disordered" evidence="1">
    <location>
        <begin position="1"/>
        <end position="32"/>
    </location>
</feature>
<evidence type="ECO:0000313" key="3">
    <source>
        <dbReference type="Proteomes" id="UP000076842"/>
    </source>
</evidence>
<feature type="region of interest" description="Disordered" evidence="1">
    <location>
        <begin position="70"/>
        <end position="137"/>
    </location>
</feature>
<dbReference type="InParanoid" id="A0A165J8L8"/>
<protein>
    <submittedName>
        <fullName evidence="2">Uncharacterized protein</fullName>
    </submittedName>
</protein>
<feature type="region of interest" description="Disordered" evidence="1">
    <location>
        <begin position="153"/>
        <end position="207"/>
    </location>
</feature>
<proteinExistence type="predicted"/>
<feature type="compositionally biased region" description="Basic and acidic residues" evidence="1">
    <location>
        <begin position="78"/>
        <end position="89"/>
    </location>
</feature>
<dbReference type="EMBL" id="KV423922">
    <property type="protein sequence ID" value="KZT61517.1"/>
    <property type="molecule type" value="Genomic_DNA"/>
</dbReference>
<accession>A0A165J8L8</accession>
<organism evidence="2 3">
    <name type="scientific">Calocera cornea HHB12733</name>
    <dbReference type="NCBI Taxonomy" id="1353952"/>
    <lineage>
        <taxon>Eukaryota</taxon>
        <taxon>Fungi</taxon>
        <taxon>Dikarya</taxon>
        <taxon>Basidiomycota</taxon>
        <taxon>Agaricomycotina</taxon>
        <taxon>Dacrymycetes</taxon>
        <taxon>Dacrymycetales</taxon>
        <taxon>Dacrymycetaceae</taxon>
        <taxon>Calocera</taxon>
    </lineage>
</organism>
<dbReference type="AlphaFoldDB" id="A0A165J8L8"/>